<gene>
    <name evidence="2" type="ORF">TSOC_006895</name>
</gene>
<proteinExistence type="predicted"/>
<evidence type="ECO:0000256" key="1">
    <source>
        <dbReference type="SAM" id="MobiDB-lite"/>
    </source>
</evidence>
<sequence length="117" mass="12803">VTEKSRFGTPTTGSRRDLRSGRQTTVAAQVPGGVHVDMSWGAPLAGSLREEYVLSADGERMAVTSCIRIGKRAADATQVYRRSGRNKSDFLASQRSSYGGMEQVLKSQEDKFGKIKY</sequence>
<feature type="region of interest" description="Disordered" evidence="1">
    <location>
        <begin position="1"/>
        <end position="24"/>
    </location>
</feature>
<organism evidence="2 3">
    <name type="scientific">Tetrabaena socialis</name>
    <dbReference type="NCBI Taxonomy" id="47790"/>
    <lineage>
        <taxon>Eukaryota</taxon>
        <taxon>Viridiplantae</taxon>
        <taxon>Chlorophyta</taxon>
        <taxon>core chlorophytes</taxon>
        <taxon>Chlorophyceae</taxon>
        <taxon>CS clade</taxon>
        <taxon>Chlamydomonadales</taxon>
        <taxon>Tetrabaenaceae</taxon>
        <taxon>Tetrabaena</taxon>
    </lineage>
</organism>
<comment type="caution">
    <text evidence="2">The sequence shown here is derived from an EMBL/GenBank/DDBJ whole genome shotgun (WGS) entry which is preliminary data.</text>
</comment>
<dbReference type="EMBL" id="PGGS01000220">
    <property type="protein sequence ID" value="PNH06681.1"/>
    <property type="molecule type" value="Genomic_DNA"/>
</dbReference>
<dbReference type="OrthoDB" id="201750at2759"/>
<protein>
    <submittedName>
        <fullName evidence="2">Uncharacterized protein</fullName>
    </submittedName>
</protein>
<dbReference type="AlphaFoldDB" id="A0A2J8A2C8"/>
<evidence type="ECO:0000313" key="3">
    <source>
        <dbReference type="Proteomes" id="UP000236333"/>
    </source>
</evidence>
<reference evidence="2 3" key="1">
    <citation type="journal article" date="2017" name="Mol. Biol. Evol.">
        <title>The 4-celled Tetrabaena socialis nuclear genome reveals the essential components for genetic control of cell number at the origin of multicellularity in the volvocine lineage.</title>
        <authorList>
            <person name="Featherston J."/>
            <person name="Arakaki Y."/>
            <person name="Hanschen E.R."/>
            <person name="Ferris P.J."/>
            <person name="Michod R.E."/>
            <person name="Olson B.J.S.C."/>
            <person name="Nozaki H."/>
            <person name="Durand P.M."/>
        </authorList>
    </citation>
    <scope>NUCLEOTIDE SEQUENCE [LARGE SCALE GENOMIC DNA]</scope>
    <source>
        <strain evidence="2 3">NIES-571</strain>
    </source>
</reference>
<feature type="non-terminal residue" evidence="2">
    <location>
        <position position="1"/>
    </location>
</feature>
<accession>A0A2J8A2C8</accession>
<evidence type="ECO:0000313" key="2">
    <source>
        <dbReference type="EMBL" id="PNH06681.1"/>
    </source>
</evidence>
<keyword evidence="3" id="KW-1185">Reference proteome</keyword>
<name>A0A2J8A2C8_9CHLO</name>
<dbReference type="Proteomes" id="UP000236333">
    <property type="component" value="Unassembled WGS sequence"/>
</dbReference>